<dbReference type="Proteomes" id="UP001303946">
    <property type="component" value="Chromosome"/>
</dbReference>
<reference evidence="5 6" key="1">
    <citation type="submission" date="2023-10" db="EMBL/GenBank/DDBJ databases">
        <title>Bacteria for the degradation of biodegradable plastic PBAT(Polybutylene adipate terephthalate).</title>
        <authorList>
            <person name="Weon H.-Y."/>
            <person name="Yeon J."/>
        </authorList>
    </citation>
    <scope>NUCLEOTIDE SEQUENCE [LARGE SCALE GENOMIC DNA]</scope>
    <source>
        <strain evidence="5 6">SBD 7-3</strain>
    </source>
</reference>
<dbReference type="SUPFAM" id="SSF53756">
    <property type="entry name" value="UDP-Glycosyltransferase/glycogen phosphorylase"/>
    <property type="match status" value="1"/>
</dbReference>
<dbReference type="Gene3D" id="3.40.50.11660">
    <property type="entry name" value="Glycosyl transferase family 10, C-terminal domain"/>
    <property type="match status" value="1"/>
</dbReference>
<comment type="similarity">
    <text evidence="1">Belongs to the glycosyltransferase 10 family.</text>
</comment>
<sequence length="325" mass="37413">MPGTSGHWENTQYALDCAPDFEVEWLVVYDGWSTPELMTHVPRARRILITGEPESFHRYQPAYLAQFGHVITTQRCIRHPGVIHTQVGMNWFAGVRFDFNGPQNSYVPVLGFEELAADLPLKTKLCSVVSSTKSVTAGHRQRLDFILRLKEELGDLVDIYGRGFQEVADKDDALAAYRYHIALENSSHPDYWTEKLADPFLRQCFPIYAGCPNLSDYFPEGSWLSIDVSKPAESIARIREVLKSDLDRQRASAVAEAKRRVLWEHNVFGLLERTYRRLESAEAQAPQRLTSPERLWTNQEVKDARWSRRLVRRLRQVLGLKRTGR</sequence>
<dbReference type="EMBL" id="CP136336">
    <property type="protein sequence ID" value="WOB10078.1"/>
    <property type="molecule type" value="Genomic_DNA"/>
</dbReference>
<accession>A0ABZ0D4V5</accession>
<dbReference type="Pfam" id="PF00852">
    <property type="entry name" value="Glyco_transf_10"/>
    <property type="match status" value="1"/>
</dbReference>
<evidence type="ECO:0000313" key="5">
    <source>
        <dbReference type="EMBL" id="WOB10078.1"/>
    </source>
</evidence>
<name>A0ABZ0D4V5_9BURK</name>
<evidence type="ECO:0000313" key="6">
    <source>
        <dbReference type="Proteomes" id="UP001303946"/>
    </source>
</evidence>
<evidence type="ECO:0000256" key="3">
    <source>
        <dbReference type="ARBA" id="ARBA00022679"/>
    </source>
</evidence>
<organism evidence="5 6">
    <name type="scientific">Piscinibacter gummiphilus</name>
    <dbReference type="NCBI Taxonomy" id="946333"/>
    <lineage>
        <taxon>Bacteria</taxon>
        <taxon>Pseudomonadati</taxon>
        <taxon>Pseudomonadota</taxon>
        <taxon>Betaproteobacteria</taxon>
        <taxon>Burkholderiales</taxon>
        <taxon>Sphaerotilaceae</taxon>
        <taxon>Piscinibacter</taxon>
    </lineage>
</organism>
<keyword evidence="3" id="KW-0808">Transferase</keyword>
<dbReference type="PANTHER" id="PTHR11929">
    <property type="entry name" value="ALPHA- 1,3 -FUCOSYLTRANSFERASE"/>
    <property type="match status" value="1"/>
</dbReference>
<dbReference type="InterPro" id="IPR038577">
    <property type="entry name" value="GT10-like_C_sf"/>
</dbReference>
<dbReference type="RefSeq" id="WP_316702974.1">
    <property type="nucleotide sequence ID" value="NZ_CP136336.1"/>
</dbReference>
<gene>
    <name evidence="5" type="ORF">RXV79_08415</name>
</gene>
<dbReference type="PANTHER" id="PTHR11929:SF194">
    <property type="entry name" value="ALPHA-(1,3)-FUCOSYLTRANSFERASE 10"/>
    <property type="match status" value="1"/>
</dbReference>
<evidence type="ECO:0000256" key="2">
    <source>
        <dbReference type="ARBA" id="ARBA00022676"/>
    </source>
</evidence>
<proteinExistence type="inferred from homology"/>
<keyword evidence="2" id="KW-0328">Glycosyltransferase</keyword>
<dbReference type="InterPro" id="IPR055270">
    <property type="entry name" value="Glyco_tran_10_C"/>
</dbReference>
<evidence type="ECO:0000259" key="4">
    <source>
        <dbReference type="Pfam" id="PF00852"/>
    </source>
</evidence>
<evidence type="ECO:0000256" key="1">
    <source>
        <dbReference type="ARBA" id="ARBA00008919"/>
    </source>
</evidence>
<dbReference type="InterPro" id="IPR001503">
    <property type="entry name" value="Glyco_trans_10"/>
</dbReference>
<keyword evidence="6" id="KW-1185">Reference proteome</keyword>
<feature type="domain" description="Fucosyltransferase C-terminal" evidence="4">
    <location>
        <begin position="122"/>
        <end position="245"/>
    </location>
</feature>
<protein>
    <submittedName>
        <fullName evidence="5">Glycosyltransferase family 10</fullName>
    </submittedName>
</protein>